<evidence type="ECO:0000256" key="1">
    <source>
        <dbReference type="SAM" id="MobiDB-lite"/>
    </source>
</evidence>
<sequence length="173" mass="18506">MATINTVETCYKKHGYPLRYSLRPRNASFLNSQAAVHCISTKDQSRSRPHLVNNTKCTGDMNLSMSNSGGFQFTPQKIQGLVSILQVRQDGFASSSLSQAALPSTSAVNTSANPNPSPSSTVNMISSFPSQSGYPQLMIGTASISEGLYARTSVNSTPLKANSLHNSQCIDSL</sequence>
<protein>
    <submittedName>
        <fullName evidence="2">Uncharacterized protein</fullName>
    </submittedName>
</protein>
<gene>
    <name evidence="2" type="ORF">JCGZ_05214</name>
</gene>
<dbReference type="KEGG" id="jcu:105634458"/>
<dbReference type="Proteomes" id="UP000027138">
    <property type="component" value="Unassembled WGS sequence"/>
</dbReference>
<name>A0A067L0Y4_JATCU</name>
<proteinExistence type="predicted"/>
<organism evidence="2 3">
    <name type="scientific">Jatropha curcas</name>
    <name type="common">Barbados nut</name>
    <dbReference type="NCBI Taxonomy" id="180498"/>
    <lineage>
        <taxon>Eukaryota</taxon>
        <taxon>Viridiplantae</taxon>
        <taxon>Streptophyta</taxon>
        <taxon>Embryophyta</taxon>
        <taxon>Tracheophyta</taxon>
        <taxon>Spermatophyta</taxon>
        <taxon>Magnoliopsida</taxon>
        <taxon>eudicotyledons</taxon>
        <taxon>Gunneridae</taxon>
        <taxon>Pentapetalae</taxon>
        <taxon>rosids</taxon>
        <taxon>fabids</taxon>
        <taxon>Malpighiales</taxon>
        <taxon>Euphorbiaceae</taxon>
        <taxon>Crotonoideae</taxon>
        <taxon>Jatropheae</taxon>
        <taxon>Jatropha</taxon>
    </lineage>
</organism>
<dbReference type="EMBL" id="KK914384">
    <property type="protein sequence ID" value="KDP37724.1"/>
    <property type="molecule type" value="Genomic_DNA"/>
</dbReference>
<evidence type="ECO:0000313" key="2">
    <source>
        <dbReference type="EMBL" id="KDP37724.1"/>
    </source>
</evidence>
<keyword evidence="3" id="KW-1185">Reference proteome</keyword>
<feature type="compositionally biased region" description="Low complexity" evidence="1">
    <location>
        <begin position="103"/>
        <end position="123"/>
    </location>
</feature>
<accession>A0A067L0Y4</accession>
<dbReference type="AlphaFoldDB" id="A0A067L0Y4"/>
<feature type="region of interest" description="Disordered" evidence="1">
    <location>
        <begin position="103"/>
        <end position="126"/>
    </location>
</feature>
<evidence type="ECO:0000313" key="3">
    <source>
        <dbReference type="Proteomes" id="UP000027138"/>
    </source>
</evidence>
<reference evidence="2 3" key="1">
    <citation type="journal article" date="2014" name="PLoS ONE">
        <title>Global Analysis of Gene Expression Profiles in Physic Nut (Jatropha curcas L.) Seedlings Exposed to Salt Stress.</title>
        <authorList>
            <person name="Zhang L."/>
            <person name="Zhang C."/>
            <person name="Wu P."/>
            <person name="Chen Y."/>
            <person name="Li M."/>
            <person name="Jiang H."/>
            <person name="Wu G."/>
        </authorList>
    </citation>
    <scope>NUCLEOTIDE SEQUENCE [LARGE SCALE GENOMIC DNA]</scope>
    <source>
        <strain evidence="3">cv. GZQX0401</strain>
        <tissue evidence="2">Young leaves</tissue>
    </source>
</reference>